<dbReference type="InterPro" id="IPR004088">
    <property type="entry name" value="KH_dom_type_1"/>
</dbReference>
<keyword evidence="7" id="KW-1185">Reference proteome</keyword>
<dbReference type="SUPFAM" id="SSF47769">
    <property type="entry name" value="SAM/Pointed domain"/>
    <property type="match status" value="1"/>
</dbReference>
<sequence length="670" mass="76149">MQAVLPSIKICGSEESVQRAKRMLLEKMEMQNNRVVMKMEVTYLEHPFLIGKGGKLINVVRETTGCHIHFPDTNRLDSNKGCPMEKKNQVSIYGDPLNAERARVMIRALIPIQIYFEVPKTSSFEAFFPSCVHQSYDCPPPDSRFLAAYDGLFLYSATGKNGKIVIIRCNQDQFSNLRKEITALMELICCTNGANLPPVHMVTDIMQQHHAFVKGPNNCNIDGIVKRTGATISFPDLNLSRSERRSVTITGSLDSVNMAWQEIMNFLPVTVSFDVIETRETKGEYMDFLRDLGIISFSRPNPKYHVKNVTLKGPEKFSKQMLQYRQHLFHLPSLSFKAEIEDIKLSSNFLALFSEYFQPVALNSIPPSVSNMTGKSFVFETFQQLSQALQSTAVQSQILSNSMNMTPLITNGTVANSDLFAEKRFCNTNEHQIQQNLHVSSQGNSRIFSTSGQIESDYEWRQDKNGDTVLAEDYFRKKVMAAQAMRRPIESMESAQVPSSLWAGYGFSQSMPAAIIKDSLQSANHYNRFHFNICSSNSSSEDSESWENIVFKDCLDGNIWSNKKETAFSHSNYFDFMRNLPMPCDHATKTILPELLWQRGLHKYIDIFTKEEIDFQSFLLLTDNDLQMMGISQPARVKLICLIRELQEASHYKPFDAAPGAERKLSVEKI</sequence>
<dbReference type="SUPFAM" id="SSF54791">
    <property type="entry name" value="Eukaryotic type KH-domain (KH-domain type I)"/>
    <property type="match status" value="2"/>
</dbReference>
<dbReference type="GO" id="GO:0010468">
    <property type="term" value="P:regulation of gene expression"/>
    <property type="evidence" value="ECO:0007669"/>
    <property type="project" value="UniProtKB-ARBA"/>
</dbReference>
<protein>
    <submittedName>
        <fullName evidence="6">Protein bicaudal C homolog 1-B</fullName>
    </submittedName>
</protein>
<name>A0A8X6GHD0_TRICU</name>
<organism evidence="6 7">
    <name type="scientific">Trichonephila clavata</name>
    <name type="common">Joro spider</name>
    <name type="synonym">Nephila clavata</name>
    <dbReference type="NCBI Taxonomy" id="2740835"/>
    <lineage>
        <taxon>Eukaryota</taxon>
        <taxon>Metazoa</taxon>
        <taxon>Ecdysozoa</taxon>
        <taxon>Arthropoda</taxon>
        <taxon>Chelicerata</taxon>
        <taxon>Arachnida</taxon>
        <taxon>Araneae</taxon>
        <taxon>Araneomorphae</taxon>
        <taxon>Entelegynae</taxon>
        <taxon>Araneoidea</taxon>
        <taxon>Nephilidae</taxon>
        <taxon>Trichonephila</taxon>
    </lineage>
</organism>
<reference evidence="6" key="1">
    <citation type="submission" date="2020-07" db="EMBL/GenBank/DDBJ databases">
        <title>Multicomponent nature underlies the extraordinary mechanical properties of spider dragline silk.</title>
        <authorList>
            <person name="Kono N."/>
            <person name="Nakamura H."/>
            <person name="Mori M."/>
            <person name="Yoshida Y."/>
            <person name="Ohtoshi R."/>
            <person name="Malay A.D."/>
            <person name="Moran D.A.P."/>
            <person name="Tomita M."/>
            <person name="Numata K."/>
            <person name="Arakawa K."/>
        </authorList>
    </citation>
    <scope>NUCLEOTIDE SEQUENCE</scope>
</reference>
<dbReference type="Pfam" id="PF00013">
    <property type="entry name" value="KH_1"/>
    <property type="match status" value="2"/>
</dbReference>
<dbReference type="InterPro" id="IPR036612">
    <property type="entry name" value="KH_dom_type_1_sf"/>
</dbReference>
<proteinExistence type="inferred from homology"/>
<dbReference type="PANTHER" id="PTHR10627:SF69">
    <property type="entry name" value="PROTEIN BICAUDAL C"/>
    <property type="match status" value="1"/>
</dbReference>
<dbReference type="Proteomes" id="UP000887116">
    <property type="component" value="Unassembled WGS sequence"/>
</dbReference>
<dbReference type="InterPro" id="IPR004087">
    <property type="entry name" value="KH_dom"/>
</dbReference>
<dbReference type="PROSITE" id="PS50084">
    <property type="entry name" value="KH_TYPE_1"/>
    <property type="match status" value="2"/>
</dbReference>
<evidence type="ECO:0000256" key="3">
    <source>
        <dbReference type="PROSITE-ProRule" id="PRU00117"/>
    </source>
</evidence>
<evidence type="ECO:0000256" key="2">
    <source>
        <dbReference type="ARBA" id="ARBA00022737"/>
    </source>
</evidence>
<dbReference type="InterPro" id="IPR013761">
    <property type="entry name" value="SAM/pointed_sf"/>
</dbReference>
<accession>A0A8X6GHD0</accession>
<feature type="domain" description="K Homology" evidence="4">
    <location>
        <begin position="197"/>
        <end position="268"/>
    </location>
</feature>
<dbReference type="InterPro" id="IPR001660">
    <property type="entry name" value="SAM"/>
</dbReference>
<dbReference type="Gene3D" id="1.10.150.50">
    <property type="entry name" value="Transcription Factor, Ets-1"/>
    <property type="match status" value="1"/>
</dbReference>
<dbReference type="OrthoDB" id="271862at2759"/>
<dbReference type="Gene3D" id="3.30.1370.10">
    <property type="entry name" value="K Homology domain, type 1"/>
    <property type="match status" value="1"/>
</dbReference>
<comment type="similarity">
    <text evidence="1">Belongs to the BicC family.</text>
</comment>
<evidence type="ECO:0000313" key="6">
    <source>
        <dbReference type="EMBL" id="GFR03149.1"/>
    </source>
</evidence>
<dbReference type="EMBL" id="BMAO01005682">
    <property type="protein sequence ID" value="GFR03149.1"/>
    <property type="molecule type" value="Genomic_DNA"/>
</dbReference>
<gene>
    <name evidence="6" type="primary">bicc1-b</name>
    <name evidence="6" type="ORF">TNCT_557801</name>
</gene>
<dbReference type="GO" id="GO:0003723">
    <property type="term" value="F:RNA binding"/>
    <property type="evidence" value="ECO:0007669"/>
    <property type="project" value="UniProtKB-UniRule"/>
</dbReference>
<evidence type="ECO:0000256" key="1">
    <source>
        <dbReference type="ARBA" id="ARBA00007662"/>
    </source>
</evidence>
<evidence type="ECO:0000313" key="7">
    <source>
        <dbReference type="Proteomes" id="UP000887116"/>
    </source>
</evidence>
<dbReference type="SMART" id="SM00322">
    <property type="entry name" value="KH"/>
    <property type="match status" value="2"/>
</dbReference>
<dbReference type="PANTHER" id="PTHR10627">
    <property type="entry name" value="SCP160"/>
    <property type="match status" value="1"/>
</dbReference>
<dbReference type="GO" id="GO:0005737">
    <property type="term" value="C:cytoplasm"/>
    <property type="evidence" value="ECO:0007669"/>
    <property type="project" value="TreeGrafter"/>
</dbReference>
<comment type="caution">
    <text evidence="6">The sequence shown here is derived from an EMBL/GenBank/DDBJ whole genome shotgun (WGS) entry which is preliminary data.</text>
</comment>
<dbReference type="Pfam" id="PF00536">
    <property type="entry name" value="SAM_1"/>
    <property type="match status" value="1"/>
</dbReference>
<keyword evidence="2" id="KW-0677">Repeat</keyword>
<feature type="domain" description="K Homology" evidence="4">
    <location>
        <begin position="33"/>
        <end position="111"/>
    </location>
</feature>
<evidence type="ECO:0000259" key="4">
    <source>
        <dbReference type="SMART" id="SM00322"/>
    </source>
</evidence>
<dbReference type="SMART" id="SM00454">
    <property type="entry name" value="SAM"/>
    <property type="match status" value="1"/>
</dbReference>
<evidence type="ECO:0000259" key="5">
    <source>
        <dbReference type="SMART" id="SM00454"/>
    </source>
</evidence>
<keyword evidence="3" id="KW-0694">RNA-binding</keyword>
<dbReference type="AlphaFoldDB" id="A0A8X6GHD0"/>
<dbReference type="Gene3D" id="3.30.310.270">
    <property type="match status" value="1"/>
</dbReference>
<feature type="domain" description="SAM" evidence="5">
    <location>
        <begin position="584"/>
        <end position="649"/>
    </location>
</feature>